<dbReference type="InterPro" id="IPR023885">
    <property type="entry name" value="4Fe4S-binding_SPASM_dom"/>
</dbReference>
<dbReference type="AlphaFoldDB" id="A0A8J3P907"/>
<evidence type="ECO:0000256" key="1">
    <source>
        <dbReference type="ARBA" id="ARBA00022691"/>
    </source>
</evidence>
<dbReference type="GO" id="GO:0046872">
    <property type="term" value="F:metal ion binding"/>
    <property type="evidence" value="ECO:0007669"/>
    <property type="project" value="UniProtKB-KW"/>
</dbReference>
<sequence>MTLELPRYVEVETSRRCNRTCSWCPNGEHDARKVQQLMDWDLFTRIIEQLAEHDYGGYLAFHNYNEPLLSPRIIREIEHVRAVLPRARPAIYTNGDVLDAALFTRLLDAGVAYLRVTRYPRRADIQPTFAGIKAYLRRKGLADLVSWSFEPIRQGIAARWTCENVTVEVIGPKILDTYNNRGGSIKLLPLLVKQRSEPCLMTATSAVIDYAGRMKMCCCVYPETDDHEQYIVGDLSTETFAELWAGPQMKAWRDSHARADWSLSPACTSCAQPLPETRR</sequence>
<evidence type="ECO:0000313" key="8">
    <source>
        <dbReference type="Proteomes" id="UP000630887"/>
    </source>
</evidence>
<name>A0A8J3P907_9ACTN</name>
<dbReference type="CDD" id="cd21109">
    <property type="entry name" value="SPASM"/>
    <property type="match status" value="1"/>
</dbReference>
<keyword evidence="2" id="KW-0479">Metal-binding</keyword>
<evidence type="ECO:0000313" key="7">
    <source>
        <dbReference type="EMBL" id="GIG07893.1"/>
    </source>
</evidence>
<protein>
    <recommendedName>
        <fullName evidence="9">Radical SAM protein</fullName>
    </recommendedName>
</protein>
<evidence type="ECO:0000259" key="6">
    <source>
        <dbReference type="Pfam" id="PF13186"/>
    </source>
</evidence>
<dbReference type="SUPFAM" id="SSF102114">
    <property type="entry name" value="Radical SAM enzymes"/>
    <property type="match status" value="1"/>
</dbReference>
<dbReference type="Proteomes" id="UP000630887">
    <property type="component" value="Unassembled WGS sequence"/>
</dbReference>
<dbReference type="RefSeq" id="WP_203694229.1">
    <property type="nucleotide sequence ID" value="NZ_BAAALC010000026.1"/>
</dbReference>
<feature type="domain" description="Radical SAM core" evidence="5">
    <location>
        <begin position="12"/>
        <end position="115"/>
    </location>
</feature>
<evidence type="ECO:0000256" key="2">
    <source>
        <dbReference type="ARBA" id="ARBA00022723"/>
    </source>
</evidence>
<dbReference type="GO" id="GO:0051536">
    <property type="term" value="F:iron-sulfur cluster binding"/>
    <property type="evidence" value="ECO:0007669"/>
    <property type="project" value="UniProtKB-KW"/>
</dbReference>
<organism evidence="7 8">
    <name type="scientific">Catellatospora coxensis</name>
    <dbReference type="NCBI Taxonomy" id="310354"/>
    <lineage>
        <taxon>Bacteria</taxon>
        <taxon>Bacillati</taxon>
        <taxon>Actinomycetota</taxon>
        <taxon>Actinomycetes</taxon>
        <taxon>Micromonosporales</taxon>
        <taxon>Micromonosporaceae</taxon>
        <taxon>Catellatospora</taxon>
    </lineage>
</organism>
<dbReference type="EMBL" id="BONI01000040">
    <property type="protein sequence ID" value="GIG07893.1"/>
    <property type="molecule type" value="Genomic_DNA"/>
</dbReference>
<reference evidence="7 8" key="1">
    <citation type="submission" date="2021-01" db="EMBL/GenBank/DDBJ databases">
        <title>Whole genome shotgun sequence of Catellatospora coxensis NBRC 107359.</title>
        <authorList>
            <person name="Komaki H."/>
            <person name="Tamura T."/>
        </authorList>
    </citation>
    <scope>NUCLEOTIDE SEQUENCE [LARGE SCALE GENOMIC DNA]</scope>
    <source>
        <strain evidence="7 8">NBRC 107359</strain>
    </source>
</reference>
<gene>
    <name evidence="7" type="ORF">Cco03nite_45930</name>
</gene>
<dbReference type="InterPro" id="IPR058240">
    <property type="entry name" value="rSAM_sf"/>
</dbReference>
<dbReference type="Pfam" id="PF13186">
    <property type="entry name" value="SPASM"/>
    <property type="match status" value="1"/>
</dbReference>
<evidence type="ECO:0000256" key="4">
    <source>
        <dbReference type="ARBA" id="ARBA00023014"/>
    </source>
</evidence>
<dbReference type="CDD" id="cd01335">
    <property type="entry name" value="Radical_SAM"/>
    <property type="match status" value="1"/>
</dbReference>
<comment type="caution">
    <text evidence="7">The sequence shown here is derived from an EMBL/GenBank/DDBJ whole genome shotgun (WGS) entry which is preliminary data.</text>
</comment>
<keyword evidence="1" id="KW-0949">S-adenosyl-L-methionine</keyword>
<evidence type="ECO:0000259" key="5">
    <source>
        <dbReference type="Pfam" id="PF04055"/>
    </source>
</evidence>
<dbReference type="Pfam" id="PF04055">
    <property type="entry name" value="Radical_SAM"/>
    <property type="match status" value="1"/>
</dbReference>
<keyword evidence="8" id="KW-1185">Reference proteome</keyword>
<dbReference type="InterPro" id="IPR013785">
    <property type="entry name" value="Aldolase_TIM"/>
</dbReference>
<dbReference type="GO" id="GO:0003824">
    <property type="term" value="F:catalytic activity"/>
    <property type="evidence" value="ECO:0007669"/>
    <property type="project" value="InterPro"/>
</dbReference>
<dbReference type="InterPro" id="IPR050377">
    <property type="entry name" value="Radical_SAM_PqqE_MftC-like"/>
</dbReference>
<feature type="domain" description="4Fe4S-binding SPASM" evidence="6">
    <location>
        <begin position="199"/>
        <end position="270"/>
    </location>
</feature>
<dbReference type="SFLD" id="SFLDS00029">
    <property type="entry name" value="Radical_SAM"/>
    <property type="match status" value="1"/>
</dbReference>
<keyword evidence="4" id="KW-0411">Iron-sulfur</keyword>
<dbReference type="PANTHER" id="PTHR11228:SF7">
    <property type="entry name" value="PQQA PEPTIDE CYCLASE"/>
    <property type="match status" value="1"/>
</dbReference>
<proteinExistence type="predicted"/>
<evidence type="ECO:0008006" key="9">
    <source>
        <dbReference type="Google" id="ProtNLM"/>
    </source>
</evidence>
<dbReference type="InterPro" id="IPR007197">
    <property type="entry name" value="rSAM"/>
</dbReference>
<evidence type="ECO:0000256" key="3">
    <source>
        <dbReference type="ARBA" id="ARBA00023004"/>
    </source>
</evidence>
<accession>A0A8J3P907</accession>
<keyword evidence="3" id="KW-0408">Iron</keyword>
<dbReference type="PANTHER" id="PTHR11228">
    <property type="entry name" value="RADICAL SAM DOMAIN PROTEIN"/>
    <property type="match status" value="1"/>
</dbReference>
<dbReference type="Gene3D" id="3.20.20.70">
    <property type="entry name" value="Aldolase class I"/>
    <property type="match status" value="1"/>
</dbReference>